<dbReference type="GeneID" id="117347197"/>
<feature type="region of interest" description="Disordered" evidence="2">
    <location>
        <begin position="1"/>
        <end position="168"/>
    </location>
</feature>
<dbReference type="Pfam" id="PF15316">
    <property type="entry name" value="MDFI"/>
    <property type="match status" value="1"/>
</dbReference>
<dbReference type="AlphaFoldDB" id="A0A6P8PDM8"/>
<evidence type="ECO:0000313" key="4">
    <source>
        <dbReference type="RefSeq" id="XP_033773671.1"/>
    </source>
</evidence>
<proteinExistence type="inferred from homology"/>
<dbReference type="InParanoid" id="A0A6P8PDM8"/>
<feature type="compositionally biased region" description="Polar residues" evidence="2">
    <location>
        <begin position="85"/>
        <end position="124"/>
    </location>
</feature>
<evidence type="ECO:0000256" key="1">
    <source>
        <dbReference type="ARBA" id="ARBA00025778"/>
    </source>
</evidence>
<dbReference type="InterPro" id="IPR026134">
    <property type="entry name" value="MDFI/MDFIC"/>
</dbReference>
<keyword evidence="3" id="KW-1185">Reference proteome</keyword>
<gene>
    <name evidence="4" type="primary">MDFI</name>
</gene>
<comment type="similarity">
    <text evidence="1">Belongs to the MDFI family.</text>
</comment>
<feature type="compositionally biased region" description="Polar residues" evidence="2">
    <location>
        <begin position="16"/>
        <end position="50"/>
    </location>
</feature>
<evidence type="ECO:0000256" key="2">
    <source>
        <dbReference type="SAM" id="MobiDB-lite"/>
    </source>
</evidence>
<dbReference type="FunCoup" id="A0A6P8PDM8">
    <property type="interactions" value="608"/>
</dbReference>
<sequence length="260" mass="27618">MSEGKGNCPNGLPQPEQCQPSASATDKGKNQSTFCLQNSMLDPVTHSSNSQKEDEKDLNQAEGLTLHSNGADGQKTLIDGEPLQAITSQPQTRSPPLSFSNSTDHSPLLKSNNNPAPNVHNMKSGTDDGISSSNLISIGNSQKPLRKLQPHPSVNSQRSKASSKSSSSQIPKEVQQDCCVHCILACLFCKFLMLCNIVVDCITCGSCTSDESCLCCCCCPGECADCDLPCDLDCGIMDACCESADCLEICMECCGLCFSS</sequence>
<dbReference type="PANTHER" id="PTHR15304:SF1">
    <property type="entry name" value="MYOD FAMILY INHIBITOR"/>
    <property type="match status" value="1"/>
</dbReference>
<name>A0A6P8PDM8_GEOSA</name>
<feature type="compositionally biased region" description="Low complexity" evidence="2">
    <location>
        <begin position="129"/>
        <end position="141"/>
    </location>
</feature>
<dbReference type="GO" id="GO:0010468">
    <property type="term" value="P:regulation of gene expression"/>
    <property type="evidence" value="ECO:0007669"/>
    <property type="project" value="UniProtKB-ARBA"/>
</dbReference>
<dbReference type="RefSeq" id="XP_033773671.1">
    <property type="nucleotide sequence ID" value="XM_033917780.1"/>
</dbReference>
<feature type="compositionally biased region" description="Low complexity" evidence="2">
    <location>
        <begin position="153"/>
        <end position="168"/>
    </location>
</feature>
<accession>A0A6P8PDM8</accession>
<dbReference type="OrthoDB" id="8958154at2759"/>
<dbReference type="Proteomes" id="UP000515159">
    <property type="component" value="Chromosome 13"/>
</dbReference>
<protein>
    <submittedName>
        <fullName evidence="4">MyoD family inhibitor</fullName>
    </submittedName>
</protein>
<dbReference type="KEGG" id="gsh:117347197"/>
<dbReference type="PANTHER" id="PTHR15304">
    <property type="entry name" value="MYOD FAMILY INHIBITOR"/>
    <property type="match status" value="1"/>
</dbReference>
<reference evidence="4" key="1">
    <citation type="submission" date="2025-08" db="UniProtKB">
        <authorList>
            <consortium name="RefSeq"/>
        </authorList>
    </citation>
    <scope>IDENTIFICATION</scope>
</reference>
<evidence type="ECO:0000313" key="3">
    <source>
        <dbReference type="Proteomes" id="UP000515159"/>
    </source>
</evidence>
<dbReference type="CTD" id="4188"/>
<organism evidence="3 4">
    <name type="scientific">Geotrypetes seraphini</name>
    <name type="common">Gaboon caecilian</name>
    <name type="synonym">Caecilia seraphini</name>
    <dbReference type="NCBI Taxonomy" id="260995"/>
    <lineage>
        <taxon>Eukaryota</taxon>
        <taxon>Metazoa</taxon>
        <taxon>Chordata</taxon>
        <taxon>Craniata</taxon>
        <taxon>Vertebrata</taxon>
        <taxon>Euteleostomi</taxon>
        <taxon>Amphibia</taxon>
        <taxon>Gymnophiona</taxon>
        <taxon>Geotrypetes</taxon>
    </lineage>
</organism>